<dbReference type="AlphaFoldDB" id="A0A4R8I5B1"/>
<evidence type="ECO:0000313" key="1">
    <source>
        <dbReference type="EMBL" id="TDX82916.1"/>
    </source>
</evidence>
<reference evidence="1 2" key="1">
    <citation type="submission" date="2019-03" db="EMBL/GenBank/DDBJ databases">
        <title>Genomic Encyclopedia of Type Strains, Phase III (KMG-III): the genomes of soil and plant-associated and newly described type strains.</title>
        <authorList>
            <person name="Whitman W."/>
        </authorList>
    </citation>
    <scope>NUCLEOTIDE SEQUENCE [LARGE SCALE GENOMIC DNA]</scope>
    <source>
        <strain evidence="1 2">CGMCC 1.12802</strain>
    </source>
</reference>
<evidence type="ECO:0000313" key="2">
    <source>
        <dbReference type="Proteomes" id="UP000295313"/>
    </source>
</evidence>
<protein>
    <submittedName>
        <fullName evidence="1">Uncharacterized protein</fullName>
    </submittedName>
</protein>
<name>A0A4R8I5B1_9FLAO</name>
<keyword evidence="2" id="KW-1185">Reference proteome</keyword>
<accession>A0A4R8I5B1</accession>
<dbReference type="EMBL" id="SOEO01000003">
    <property type="protein sequence ID" value="TDX82916.1"/>
    <property type="molecule type" value="Genomic_DNA"/>
</dbReference>
<comment type="caution">
    <text evidence="1">The sequence shown here is derived from an EMBL/GenBank/DDBJ whole genome shotgun (WGS) entry which is preliminary data.</text>
</comment>
<sequence>MSIKMNHYSHDKKSREQLILKSVTLQILMTKKNLTTTQ</sequence>
<organism evidence="1 2">
    <name type="scientific">Epilithonimonas xixisoli</name>
    <dbReference type="NCBI Taxonomy" id="1476462"/>
    <lineage>
        <taxon>Bacteria</taxon>
        <taxon>Pseudomonadati</taxon>
        <taxon>Bacteroidota</taxon>
        <taxon>Flavobacteriia</taxon>
        <taxon>Flavobacteriales</taxon>
        <taxon>Weeksellaceae</taxon>
        <taxon>Chryseobacterium group</taxon>
        <taxon>Epilithonimonas</taxon>
    </lineage>
</organism>
<gene>
    <name evidence="1" type="ORF">B0I22_2965</name>
</gene>
<proteinExistence type="predicted"/>
<dbReference type="Proteomes" id="UP000295313">
    <property type="component" value="Unassembled WGS sequence"/>
</dbReference>